<dbReference type="NCBIfam" id="TIGR02481">
    <property type="entry name" value="hemeryth_dom"/>
    <property type="match status" value="1"/>
</dbReference>
<dbReference type="OrthoDB" id="1122424at2"/>
<keyword evidence="7" id="KW-1185">Reference proteome</keyword>
<dbReference type="InterPro" id="IPR050669">
    <property type="entry name" value="Hemerythrin"/>
</dbReference>
<keyword evidence="2" id="KW-0561">Oxygen transport</keyword>
<dbReference type="Proteomes" id="UP000008871">
    <property type="component" value="Chromosome"/>
</dbReference>
<dbReference type="PANTHER" id="PTHR37164">
    <property type="entry name" value="BACTERIOHEMERYTHRIN"/>
    <property type="match status" value="1"/>
</dbReference>
<dbReference type="HOGENOM" id="CLU_086902_2_1_6"/>
<dbReference type="InterPro" id="IPR012827">
    <property type="entry name" value="Hemerythrin_metal-bd"/>
</dbReference>
<dbReference type="EMBL" id="AM286690">
    <property type="protein sequence ID" value="CAL15512.1"/>
    <property type="molecule type" value="Genomic_DNA"/>
</dbReference>
<dbReference type="SUPFAM" id="SSF47188">
    <property type="entry name" value="Hemerythrin-like"/>
    <property type="match status" value="1"/>
</dbReference>
<evidence type="ECO:0000256" key="1">
    <source>
        <dbReference type="ARBA" id="ARBA00010587"/>
    </source>
</evidence>
<protein>
    <submittedName>
        <fullName evidence="6">Hemerythrin-like protein</fullName>
    </submittedName>
</protein>
<dbReference type="eggNOG" id="COG2703">
    <property type="taxonomic scope" value="Bacteria"/>
</dbReference>
<keyword evidence="4" id="KW-0408">Iron</keyword>
<dbReference type="CDD" id="cd12107">
    <property type="entry name" value="Hemerythrin"/>
    <property type="match status" value="1"/>
</dbReference>
<dbReference type="KEGG" id="abo:ABO_0064"/>
<keyword evidence="3" id="KW-0479">Metal-binding</keyword>
<dbReference type="PROSITE" id="PS00550">
    <property type="entry name" value="HEMERYTHRINS"/>
    <property type="match status" value="1"/>
</dbReference>
<proteinExistence type="inferred from homology"/>
<evidence type="ECO:0000259" key="5">
    <source>
        <dbReference type="Pfam" id="PF01814"/>
    </source>
</evidence>
<name>Q0VTF0_ALCBS</name>
<dbReference type="PANTHER" id="PTHR37164:SF1">
    <property type="entry name" value="BACTERIOHEMERYTHRIN"/>
    <property type="match status" value="1"/>
</dbReference>
<feature type="domain" description="Hemerythrin-like" evidence="5">
    <location>
        <begin position="13"/>
        <end position="123"/>
    </location>
</feature>
<dbReference type="InterPro" id="IPR016131">
    <property type="entry name" value="Haemerythrin_Fe_BS"/>
</dbReference>
<dbReference type="STRING" id="393595.ABO_0064"/>
<reference evidence="6 7" key="1">
    <citation type="journal article" date="2006" name="Nat. Biotechnol.">
        <title>Genome sequence of the ubiquitous hydrocarbon-degrading marine bacterium Alcanivorax borkumensis.</title>
        <authorList>
            <person name="Schneiker S."/>
            <person name="Martins dos Santos V.A.P."/>
            <person name="Bartels D."/>
            <person name="Bekel T."/>
            <person name="Brecht M."/>
            <person name="Buhrmester J."/>
            <person name="Chernikova T.N."/>
            <person name="Denaro R."/>
            <person name="Ferrer M."/>
            <person name="Gertler C."/>
            <person name="Goesmann A."/>
            <person name="Golyshina O.V."/>
            <person name="Kaminski F."/>
            <person name="Khachane A.N."/>
            <person name="Lang S."/>
            <person name="Linke B."/>
            <person name="McHardy A.C."/>
            <person name="Meyer F."/>
            <person name="Nechitaylo T."/>
            <person name="Puehler A."/>
            <person name="Regenhardt D."/>
            <person name="Rupp O."/>
            <person name="Sabirova J.S."/>
            <person name="Selbitschka W."/>
            <person name="Yakimov M.M."/>
            <person name="Timmis K.N."/>
            <person name="Vorhoelter F.-J."/>
            <person name="Weidner S."/>
            <person name="Kaiser O."/>
            <person name="Golyshin P.N."/>
        </authorList>
    </citation>
    <scope>NUCLEOTIDE SEQUENCE [LARGE SCALE GENOMIC DNA]</scope>
    <source>
        <strain evidence="7">ATCC 700651 / DSM 11573 / NCIMB 13689 / SK2</strain>
    </source>
</reference>
<accession>Q0VTF0</accession>
<organism evidence="6 7">
    <name type="scientific">Alcanivorax borkumensis (strain ATCC 700651 / DSM 11573 / NCIMB 13689 / SK2)</name>
    <dbReference type="NCBI Taxonomy" id="393595"/>
    <lineage>
        <taxon>Bacteria</taxon>
        <taxon>Pseudomonadati</taxon>
        <taxon>Pseudomonadota</taxon>
        <taxon>Gammaproteobacteria</taxon>
        <taxon>Oceanospirillales</taxon>
        <taxon>Alcanivoracaceae</taxon>
        <taxon>Alcanivorax</taxon>
    </lineage>
</organism>
<dbReference type="Gene3D" id="1.20.120.50">
    <property type="entry name" value="Hemerythrin-like"/>
    <property type="match status" value="1"/>
</dbReference>
<dbReference type="Pfam" id="PF01814">
    <property type="entry name" value="Hemerythrin"/>
    <property type="match status" value="1"/>
</dbReference>
<dbReference type="AlphaFoldDB" id="Q0VTF0"/>
<dbReference type="GO" id="GO:0005344">
    <property type="term" value="F:oxygen carrier activity"/>
    <property type="evidence" value="ECO:0007669"/>
    <property type="project" value="UniProtKB-KW"/>
</dbReference>
<dbReference type="NCBIfam" id="NF002007">
    <property type="entry name" value="PRK00808.1"/>
    <property type="match status" value="1"/>
</dbReference>
<comment type="similarity">
    <text evidence="1">Belongs to the hemerythrin family.</text>
</comment>
<evidence type="ECO:0000313" key="7">
    <source>
        <dbReference type="Proteomes" id="UP000008871"/>
    </source>
</evidence>
<evidence type="ECO:0000256" key="4">
    <source>
        <dbReference type="ARBA" id="ARBA00023004"/>
    </source>
</evidence>
<evidence type="ECO:0000256" key="3">
    <source>
        <dbReference type="ARBA" id="ARBA00022723"/>
    </source>
</evidence>
<evidence type="ECO:0000313" key="6">
    <source>
        <dbReference type="EMBL" id="CAL15512.1"/>
    </source>
</evidence>
<dbReference type="RefSeq" id="WP_011587362.1">
    <property type="nucleotide sequence ID" value="NC_008260.1"/>
</dbReference>
<sequence length="154" mass="18310">MRLVWGPAYELGILVIDQQHKRIVDYINDLDRLVGQPGAQLGVARVLYDLVDYTESHFSFEEALMERAGYDKLDDHHSQHRKFIFHIESLLRRHEEGVDVAESLLRVLEKWLFHHILEEDRAYTQQVRDFVDGIGRERLGGWVNENLRKHFRMM</sequence>
<dbReference type="NCBIfam" id="NF033749">
    <property type="entry name" value="bact_hemeryth"/>
    <property type="match status" value="1"/>
</dbReference>
<keyword evidence="2" id="KW-0813">Transport</keyword>
<dbReference type="GO" id="GO:0046872">
    <property type="term" value="F:metal ion binding"/>
    <property type="evidence" value="ECO:0007669"/>
    <property type="project" value="UniProtKB-KW"/>
</dbReference>
<evidence type="ECO:0000256" key="2">
    <source>
        <dbReference type="ARBA" id="ARBA00022621"/>
    </source>
</evidence>
<dbReference type="InterPro" id="IPR012312">
    <property type="entry name" value="Hemerythrin-like"/>
</dbReference>
<gene>
    <name evidence="6" type="ordered locus">ABO_0064</name>
</gene>
<dbReference type="InterPro" id="IPR035938">
    <property type="entry name" value="Hemerythrin-like_sf"/>
</dbReference>